<dbReference type="Proteomes" id="UP000010931">
    <property type="component" value="Unassembled WGS sequence"/>
</dbReference>
<gene>
    <name evidence="3" type="ORF">STRTUCAR8_04626</name>
</gene>
<keyword evidence="4" id="KW-1185">Reference proteome</keyword>
<dbReference type="EMBL" id="AEJB01000465">
    <property type="protein sequence ID" value="ELP64285.1"/>
    <property type="molecule type" value="Genomic_DNA"/>
</dbReference>
<comment type="caution">
    <text evidence="3">The sequence shown here is derived from an EMBL/GenBank/DDBJ whole genome shotgun (WGS) entry which is preliminary data.</text>
</comment>
<reference evidence="3 4" key="1">
    <citation type="journal article" date="2011" name="Plasmid">
        <title>Streptomyces turgidiscabies Car8 contains a modular pathogenicity island that shares virulence genes with other actinobacterial plant pathogens.</title>
        <authorList>
            <person name="Huguet-Tapia J.C."/>
            <person name="Badger J.H."/>
            <person name="Loria R."/>
            <person name="Pettis G.S."/>
        </authorList>
    </citation>
    <scope>NUCLEOTIDE SEQUENCE [LARGE SCALE GENOMIC DNA]</scope>
    <source>
        <strain evidence="3 4">Car8</strain>
    </source>
</reference>
<keyword evidence="2" id="KW-0812">Transmembrane</keyword>
<evidence type="ECO:0000313" key="3">
    <source>
        <dbReference type="EMBL" id="ELP64285.1"/>
    </source>
</evidence>
<dbReference type="AlphaFoldDB" id="L7F120"/>
<feature type="compositionally biased region" description="Polar residues" evidence="1">
    <location>
        <begin position="200"/>
        <end position="215"/>
    </location>
</feature>
<organism evidence="3 4">
    <name type="scientific">Streptomyces turgidiscabies (strain Car8)</name>
    <dbReference type="NCBI Taxonomy" id="698760"/>
    <lineage>
        <taxon>Bacteria</taxon>
        <taxon>Bacillati</taxon>
        <taxon>Actinomycetota</taxon>
        <taxon>Actinomycetes</taxon>
        <taxon>Kitasatosporales</taxon>
        <taxon>Streptomycetaceae</taxon>
        <taxon>Streptomyces</taxon>
    </lineage>
</organism>
<feature type="transmembrane region" description="Helical" evidence="2">
    <location>
        <begin position="81"/>
        <end position="105"/>
    </location>
</feature>
<feature type="region of interest" description="Disordered" evidence="1">
    <location>
        <begin position="189"/>
        <end position="215"/>
    </location>
</feature>
<sequence length="215" mass="23437">MPMSDMNGAGEVSGNRAFGEREFIGRRGGDVVTLVGGSVLSSVPEAKQAAEKARRELRFDFLDDRAVLDLLHRRHDDEEDMFRAGLVHGVPLALVGFGATVYWGGVAQYWETGTARTVYLALAAAVVGTQLLLFVRSALSVWGDPVRQNLRARARGYREIAHIARRGGADVPAHYPHYGPYPFAANFRPEVADREDSEGGSDNPQRSGSEGSDDH</sequence>
<keyword evidence="2" id="KW-1133">Transmembrane helix</keyword>
<dbReference type="STRING" id="85558.T45_07313"/>
<protein>
    <submittedName>
        <fullName evidence="3">Uncharacterized protein</fullName>
    </submittedName>
</protein>
<dbReference type="PATRIC" id="fig|698760.3.peg.6891"/>
<accession>L7F120</accession>
<evidence type="ECO:0000256" key="1">
    <source>
        <dbReference type="SAM" id="MobiDB-lite"/>
    </source>
</evidence>
<evidence type="ECO:0000256" key="2">
    <source>
        <dbReference type="SAM" id="Phobius"/>
    </source>
</evidence>
<evidence type="ECO:0000313" key="4">
    <source>
        <dbReference type="Proteomes" id="UP000010931"/>
    </source>
</evidence>
<feature type="transmembrane region" description="Helical" evidence="2">
    <location>
        <begin position="117"/>
        <end position="139"/>
    </location>
</feature>
<proteinExistence type="predicted"/>
<keyword evidence="2" id="KW-0472">Membrane</keyword>
<name>L7F120_STRT8</name>